<dbReference type="AlphaFoldDB" id="F4QEA9"/>
<dbReference type="SUPFAM" id="SSF46785">
    <property type="entry name" value="Winged helix' DNA-binding domain"/>
    <property type="match status" value="1"/>
</dbReference>
<keyword evidence="5" id="KW-0732">Signal</keyword>
<keyword evidence="1" id="KW-0489">Methyltransferase</keyword>
<organism evidence="7 8">
    <name type="scientific">Cavenderia fasciculata</name>
    <name type="common">Slime mold</name>
    <name type="synonym">Dictyostelium fasciculatum</name>
    <dbReference type="NCBI Taxonomy" id="261658"/>
    <lineage>
        <taxon>Eukaryota</taxon>
        <taxon>Amoebozoa</taxon>
        <taxon>Evosea</taxon>
        <taxon>Eumycetozoa</taxon>
        <taxon>Dictyostelia</taxon>
        <taxon>Acytosteliales</taxon>
        <taxon>Cavenderiaceae</taxon>
        <taxon>Cavenderia</taxon>
    </lineage>
</organism>
<evidence type="ECO:0000313" key="8">
    <source>
        <dbReference type="Proteomes" id="UP000007797"/>
    </source>
</evidence>
<dbReference type="Proteomes" id="UP000007797">
    <property type="component" value="Unassembled WGS sequence"/>
</dbReference>
<keyword evidence="8" id="KW-1185">Reference proteome</keyword>
<evidence type="ECO:0000256" key="3">
    <source>
        <dbReference type="ARBA" id="ARBA00022691"/>
    </source>
</evidence>
<dbReference type="PROSITE" id="PS51683">
    <property type="entry name" value="SAM_OMT_II"/>
    <property type="match status" value="1"/>
</dbReference>
<dbReference type="STRING" id="1054147.F4QEA9"/>
<dbReference type="GO" id="GO:0032259">
    <property type="term" value="P:methylation"/>
    <property type="evidence" value="ECO:0007669"/>
    <property type="project" value="UniProtKB-KW"/>
</dbReference>
<evidence type="ECO:0000256" key="4">
    <source>
        <dbReference type="SAM" id="MobiDB-lite"/>
    </source>
</evidence>
<dbReference type="Pfam" id="PF00891">
    <property type="entry name" value="Methyltransf_2"/>
    <property type="match status" value="1"/>
</dbReference>
<name>F4QEA9_CACFS</name>
<evidence type="ECO:0000256" key="5">
    <source>
        <dbReference type="SAM" id="SignalP"/>
    </source>
</evidence>
<dbReference type="GeneID" id="14866061"/>
<dbReference type="GO" id="GO:0008171">
    <property type="term" value="F:O-methyltransferase activity"/>
    <property type="evidence" value="ECO:0007669"/>
    <property type="project" value="InterPro"/>
</dbReference>
<keyword evidence="2" id="KW-0808">Transferase</keyword>
<feature type="compositionally biased region" description="Polar residues" evidence="4">
    <location>
        <begin position="408"/>
        <end position="425"/>
    </location>
</feature>
<feature type="region of interest" description="Disordered" evidence="4">
    <location>
        <begin position="379"/>
        <end position="426"/>
    </location>
</feature>
<dbReference type="PANTHER" id="PTHR43712:SF2">
    <property type="entry name" value="O-METHYLTRANSFERASE CICE"/>
    <property type="match status" value="1"/>
</dbReference>
<dbReference type="InterPro" id="IPR029063">
    <property type="entry name" value="SAM-dependent_MTases_sf"/>
</dbReference>
<keyword evidence="3" id="KW-0949">S-adenosyl-L-methionine</keyword>
<accession>F4QEA9</accession>
<evidence type="ECO:0000313" key="7">
    <source>
        <dbReference type="EMBL" id="EGG14056.1"/>
    </source>
</evidence>
<feature type="signal peptide" evidence="5">
    <location>
        <begin position="1"/>
        <end position="30"/>
    </location>
</feature>
<gene>
    <name evidence="7" type="primary">omt10</name>
    <name evidence="7" type="ORF">DFA_11819</name>
</gene>
<dbReference type="KEGG" id="dfa:DFA_11819"/>
<protein>
    <submittedName>
        <fullName evidence="7">O-methyltransferase family 2 protein</fullName>
    </submittedName>
</protein>
<dbReference type="RefSeq" id="XP_004350764.1">
    <property type="nucleotide sequence ID" value="XM_004350713.1"/>
</dbReference>
<dbReference type="Gene3D" id="3.40.50.150">
    <property type="entry name" value="Vaccinia Virus protein VP39"/>
    <property type="match status" value="1"/>
</dbReference>
<dbReference type="OrthoDB" id="1606438at2759"/>
<proteinExistence type="predicted"/>
<dbReference type="InterPro" id="IPR016461">
    <property type="entry name" value="COMT-like"/>
</dbReference>
<dbReference type="SUPFAM" id="SSF53335">
    <property type="entry name" value="S-adenosyl-L-methionine-dependent methyltransferases"/>
    <property type="match status" value="1"/>
</dbReference>
<dbReference type="InterPro" id="IPR036390">
    <property type="entry name" value="WH_DNA-bd_sf"/>
</dbReference>
<evidence type="ECO:0000259" key="6">
    <source>
        <dbReference type="Pfam" id="PF00891"/>
    </source>
</evidence>
<dbReference type="InterPro" id="IPR001077">
    <property type="entry name" value="COMT_C"/>
</dbReference>
<dbReference type="PANTHER" id="PTHR43712">
    <property type="entry name" value="PUTATIVE (AFU_ORTHOLOGUE AFUA_4G14580)-RELATED"/>
    <property type="match status" value="1"/>
</dbReference>
<reference evidence="8" key="1">
    <citation type="journal article" date="2011" name="Genome Res.">
        <title>Phylogeny-wide analysis of social amoeba genomes highlights ancient origins for complex intercellular communication.</title>
        <authorList>
            <person name="Heidel A.J."/>
            <person name="Lawal H.M."/>
            <person name="Felder M."/>
            <person name="Schilde C."/>
            <person name="Helps N.R."/>
            <person name="Tunggal B."/>
            <person name="Rivero F."/>
            <person name="John U."/>
            <person name="Schleicher M."/>
            <person name="Eichinger L."/>
            <person name="Platzer M."/>
            <person name="Noegel A.A."/>
            <person name="Schaap P."/>
            <person name="Gloeckner G."/>
        </authorList>
    </citation>
    <scope>NUCLEOTIDE SEQUENCE [LARGE SCALE GENOMIC DNA]</scope>
    <source>
        <strain evidence="8">SH3</strain>
    </source>
</reference>
<evidence type="ECO:0000256" key="1">
    <source>
        <dbReference type="ARBA" id="ARBA00022603"/>
    </source>
</evidence>
<feature type="chain" id="PRO_5003320781" evidence="5">
    <location>
        <begin position="31"/>
        <end position="739"/>
    </location>
</feature>
<dbReference type="EMBL" id="GL883029">
    <property type="protein sequence ID" value="EGG14056.1"/>
    <property type="molecule type" value="Genomic_DNA"/>
</dbReference>
<feature type="domain" description="O-methyltransferase C-terminal" evidence="6">
    <location>
        <begin position="218"/>
        <end position="355"/>
    </location>
</feature>
<feature type="compositionally biased region" description="Low complexity" evidence="4">
    <location>
        <begin position="382"/>
        <end position="403"/>
    </location>
</feature>
<feature type="compositionally biased region" description="Low complexity" evidence="4">
    <location>
        <begin position="145"/>
        <end position="156"/>
    </location>
</feature>
<feature type="region of interest" description="Disordered" evidence="4">
    <location>
        <begin position="142"/>
        <end position="166"/>
    </location>
</feature>
<evidence type="ECO:0000256" key="2">
    <source>
        <dbReference type="ARBA" id="ARBA00022679"/>
    </source>
</evidence>
<sequence length="739" mass="82317">MTMFNESQTIFSSLLASSLLVGMPSALIGAQEKDVTQRQSSTHHFVVHCTVSLLYHKLLGQNHSSGQLIEFLKMGDRSSKELANLTKTNERNLSRLLYRLTNEGYLIYNEKDGRYSINKQTLTLFEQRHFMGMTYERPYQNINHQQQQQQQQQQPQRNNIITSPMGSGVGQGADCNNLAVRDGADIINPSSPNLVGQSPFQQQQPAPSVLNGTWSDERDVYLKRLFEAAMKQKNELNKLHQDIANCFNFSRFKHLCDLGGGFGYLGFQILRRHPQCEIIVLETEEAVKHGMEISSNDPQKKILLDDNKINFKIGDIFQPRTVPIVSGYILMQILCIWNDDDCRRILSSVATIMRKEKNQSGSSPSLIIIDYISQDQNNLDFNNNNNNNSSNNNNRNNSSNNSNECKKNGQNAGSANENSNGLSSCQQQQQQQVINKTTSMDIVMIGIVGCDQRNQAQWDTLFRESGLSIQQCNKVPHQITEYSSSTTENLFLMELVHACTLWSKGVGTDRQRAQAAVAADGLAKEDGALRTHLRVDRNVKVCKGGVLADGLSDGLRTRCTNIVKGKRQKGELLVGGQDLGNVGRALVANVVAAQVEVRQRRAVLHRERHGLHSLVSKLVSRQVERLHARAQLDALGNMLDAVVGQLGVAKVECCQLRMLLDRLADDLAVLVAQVVLGVVDVGQSDVLGNRLADEIDALDAKPVFRQAQHLERLVGLDCLCQRLAALESDAVLRQVQARQ</sequence>